<feature type="transmembrane region" description="Helical" evidence="1">
    <location>
        <begin position="65"/>
        <end position="91"/>
    </location>
</feature>
<keyword evidence="1" id="KW-1133">Transmembrane helix</keyword>
<sequence length="666" mass="75587">MRHWCLVVNGNGHWDWVDQGAPRVRRRPPEVVFEEVQIMLRVHTEARQLDPTAPVVHQRHEMDSILVAFSVYLIMLCWAVIIYILIVYATLVRDLMGAATERTILKSYGSGLRSPSRLDWLAILPTHRTAEGEHYLNRVANVAKDFNYSQLAENPTCIAFADDYEGTAEEDEEDEQAAIATPPRILHPEAERKKTMRAALLTTDSAPIDPAGVFGHGVREVESQELRDLFAAEVTRAVRTPSARQGNPGLDYLVSLSTPRPDISSYVTGAIDDISVTDPFSPSLVGWERYVNYSGNSTATHCKKQMMRIVFVNTLGESSEFEHTPLRQSMADLAQDGTSIRVKNADHPHYYLLLRSAISVITRLEFMLETVECMRSEWPILRFEAAYLLLTTEYISTRWANQAYSETFREDRDLLRLGAAVSWGSARRDNVRQYVIDYFPHLALQRLLSRVNVTIPIELQQGYPTLSLGGGGTVSTLSVRIQPVVVCTSASSTPPFTRTRPPDPHSFLLCGGDRLYGVEFYKHTVPKDPQTLQQGEDPGERHEEALCEEARLHRSPWYRLRVQREPLMITFRDIAVGLFAPGVRYIEQLFEWFRPGEESLERGCREGHRMEFVQKPPRYRRGSHPSCCEYADRSEADLLRSVLGKGVLEGPLHYEPWSVTPLGSIY</sequence>
<gene>
    <name evidence="2" type="ORF">CYMTET_34389</name>
</gene>
<evidence type="ECO:0000313" key="3">
    <source>
        <dbReference type="Proteomes" id="UP001190700"/>
    </source>
</evidence>
<accession>A0AAE0FB57</accession>
<keyword evidence="3" id="KW-1185">Reference proteome</keyword>
<comment type="caution">
    <text evidence="2">The sequence shown here is derived from an EMBL/GenBank/DDBJ whole genome shotgun (WGS) entry which is preliminary data.</text>
</comment>
<keyword evidence="1" id="KW-0812">Transmembrane</keyword>
<dbReference type="Proteomes" id="UP001190700">
    <property type="component" value="Unassembled WGS sequence"/>
</dbReference>
<evidence type="ECO:0000256" key="1">
    <source>
        <dbReference type="SAM" id="Phobius"/>
    </source>
</evidence>
<evidence type="ECO:0000313" key="2">
    <source>
        <dbReference type="EMBL" id="KAK3256477.1"/>
    </source>
</evidence>
<dbReference type="EMBL" id="LGRX02021624">
    <property type="protein sequence ID" value="KAK3256477.1"/>
    <property type="molecule type" value="Genomic_DNA"/>
</dbReference>
<name>A0AAE0FB57_9CHLO</name>
<organism evidence="2 3">
    <name type="scientific">Cymbomonas tetramitiformis</name>
    <dbReference type="NCBI Taxonomy" id="36881"/>
    <lineage>
        <taxon>Eukaryota</taxon>
        <taxon>Viridiplantae</taxon>
        <taxon>Chlorophyta</taxon>
        <taxon>Pyramimonadophyceae</taxon>
        <taxon>Pyramimonadales</taxon>
        <taxon>Pyramimonadaceae</taxon>
        <taxon>Cymbomonas</taxon>
    </lineage>
</organism>
<keyword evidence="1" id="KW-0472">Membrane</keyword>
<reference evidence="2 3" key="1">
    <citation type="journal article" date="2015" name="Genome Biol. Evol.">
        <title>Comparative Genomics of a Bacterivorous Green Alga Reveals Evolutionary Causalities and Consequences of Phago-Mixotrophic Mode of Nutrition.</title>
        <authorList>
            <person name="Burns J.A."/>
            <person name="Paasch A."/>
            <person name="Narechania A."/>
            <person name="Kim E."/>
        </authorList>
    </citation>
    <scope>NUCLEOTIDE SEQUENCE [LARGE SCALE GENOMIC DNA]</scope>
    <source>
        <strain evidence="2 3">PLY_AMNH</strain>
    </source>
</reference>
<protein>
    <submittedName>
        <fullName evidence="2">Uncharacterized protein</fullName>
    </submittedName>
</protein>
<proteinExistence type="predicted"/>
<dbReference type="AlphaFoldDB" id="A0AAE0FB57"/>